<dbReference type="InterPro" id="IPR022772">
    <property type="entry name" value="VHL_tumour_suppress_b/a_dom"/>
</dbReference>
<feature type="domain" description="SOCS box" evidence="2">
    <location>
        <begin position="104"/>
        <end position="142"/>
    </location>
</feature>
<organism evidence="3 4">
    <name type="scientific">Ranatra chinensis</name>
    <dbReference type="NCBI Taxonomy" id="642074"/>
    <lineage>
        <taxon>Eukaryota</taxon>
        <taxon>Metazoa</taxon>
        <taxon>Ecdysozoa</taxon>
        <taxon>Arthropoda</taxon>
        <taxon>Hexapoda</taxon>
        <taxon>Insecta</taxon>
        <taxon>Pterygota</taxon>
        <taxon>Neoptera</taxon>
        <taxon>Paraneoptera</taxon>
        <taxon>Hemiptera</taxon>
        <taxon>Heteroptera</taxon>
        <taxon>Panheteroptera</taxon>
        <taxon>Nepomorpha</taxon>
        <taxon>Nepidae</taxon>
        <taxon>Ranatrinae</taxon>
        <taxon>Ranatra</taxon>
    </lineage>
</organism>
<accession>A0ABD0YNC8</accession>
<dbReference type="InterPro" id="IPR037140">
    <property type="entry name" value="VHL_beta_dom_sf"/>
</dbReference>
<sequence>MDRNSLRSLHSVVRSYVLFHNASRCRARVYWMNYEGDRVLYRTLARGESMSVDTFVSHPWTFENADTGDSLGAMGRPVFYPRDPKHPNYRPFRTVVAITYPLYSLRQRCLQTIRDCLSNPEEVDDLELPRSLQKELRELMRKRMFCTAHSFRHLGEGES</sequence>
<evidence type="ECO:0000313" key="4">
    <source>
        <dbReference type="Proteomes" id="UP001558652"/>
    </source>
</evidence>
<dbReference type="AlphaFoldDB" id="A0ABD0YNC8"/>
<evidence type="ECO:0000313" key="3">
    <source>
        <dbReference type="EMBL" id="KAL1122638.1"/>
    </source>
</evidence>
<dbReference type="CDD" id="cd05468">
    <property type="entry name" value="pVHL"/>
    <property type="match status" value="1"/>
</dbReference>
<gene>
    <name evidence="3" type="ORF">AAG570_002965</name>
</gene>
<name>A0ABD0YNC8_9HEMI</name>
<comment type="similarity">
    <text evidence="1">Belongs to the VHL family.</text>
</comment>
<dbReference type="SUPFAM" id="SSF49468">
    <property type="entry name" value="VHL"/>
    <property type="match status" value="1"/>
</dbReference>
<dbReference type="FunFam" id="2.60.40.780:FF:000001">
    <property type="entry name" value="von Hippel-Lindau disease tumor suppressor"/>
    <property type="match status" value="1"/>
</dbReference>
<dbReference type="Proteomes" id="UP001558652">
    <property type="component" value="Unassembled WGS sequence"/>
</dbReference>
<dbReference type="InterPro" id="IPR024048">
    <property type="entry name" value="VHL_alpha_dom"/>
</dbReference>
<evidence type="ECO:0000256" key="1">
    <source>
        <dbReference type="ARBA" id="ARBA00010057"/>
    </source>
</evidence>
<dbReference type="InterPro" id="IPR001496">
    <property type="entry name" value="SOCS_box"/>
</dbReference>
<keyword evidence="4" id="KW-1185">Reference proteome</keyword>
<dbReference type="InterPro" id="IPR036208">
    <property type="entry name" value="VHL_sf"/>
</dbReference>
<protein>
    <recommendedName>
        <fullName evidence="2">SOCS box domain-containing protein</fullName>
    </recommendedName>
</protein>
<evidence type="ECO:0000259" key="2">
    <source>
        <dbReference type="PROSITE" id="PS50225"/>
    </source>
</evidence>
<reference evidence="3 4" key="1">
    <citation type="submission" date="2024-07" db="EMBL/GenBank/DDBJ databases">
        <title>Chromosome-level genome assembly of the water stick insect Ranatra chinensis (Heteroptera: Nepidae).</title>
        <authorList>
            <person name="Liu X."/>
        </authorList>
    </citation>
    <scope>NUCLEOTIDE SEQUENCE [LARGE SCALE GENOMIC DNA]</scope>
    <source>
        <strain evidence="3">Cailab_2021Rc</strain>
        <tissue evidence="3">Muscle</tissue>
    </source>
</reference>
<proteinExistence type="inferred from homology"/>
<dbReference type="PROSITE" id="PS50225">
    <property type="entry name" value="SOCS"/>
    <property type="match status" value="1"/>
</dbReference>
<dbReference type="Gene3D" id="1.10.750.10">
    <property type="entry name" value="von Hippel-Lindau disease tumour suppressor, alpha domain"/>
    <property type="match status" value="1"/>
</dbReference>
<dbReference type="InterPro" id="IPR024053">
    <property type="entry name" value="VHL_beta_dom"/>
</dbReference>
<dbReference type="Pfam" id="PF01847">
    <property type="entry name" value="VHL"/>
    <property type="match status" value="1"/>
</dbReference>
<comment type="caution">
    <text evidence="3">The sequence shown here is derived from an EMBL/GenBank/DDBJ whole genome shotgun (WGS) entry which is preliminary data.</text>
</comment>
<dbReference type="Gene3D" id="2.60.40.780">
    <property type="entry name" value="von Hippel-Lindau disease tumour suppressor, beta domain"/>
    <property type="match status" value="1"/>
</dbReference>
<dbReference type="Pfam" id="PF17211">
    <property type="entry name" value="VHL_C"/>
    <property type="match status" value="1"/>
</dbReference>
<dbReference type="InterPro" id="IPR037139">
    <property type="entry name" value="VHL_alpha_dom_sf"/>
</dbReference>
<dbReference type="EMBL" id="JBFDAA010000013">
    <property type="protein sequence ID" value="KAL1122638.1"/>
    <property type="molecule type" value="Genomic_DNA"/>
</dbReference>